<feature type="region of interest" description="Disordered" evidence="1">
    <location>
        <begin position="39"/>
        <end position="76"/>
    </location>
</feature>
<organism evidence="2">
    <name type="scientific">bioreactor metagenome</name>
    <dbReference type="NCBI Taxonomy" id="1076179"/>
    <lineage>
        <taxon>unclassified sequences</taxon>
        <taxon>metagenomes</taxon>
        <taxon>ecological metagenomes</taxon>
    </lineage>
</organism>
<protein>
    <submittedName>
        <fullName evidence="2">Uncharacterized protein</fullName>
    </submittedName>
</protein>
<feature type="compositionally biased region" description="Polar residues" evidence="1">
    <location>
        <begin position="63"/>
        <end position="76"/>
    </location>
</feature>
<name>A0A644TI14_9ZZZZ</name>
<accession>A0A644TI14</accession>
<dbReference type="EMBL" id="VSSQ01000030">
    <property type="protein sequence ID" value="MPL65902.1"/>
    <property type="molecule type" value="Genomic_DNA"/>
</dbReference>
<feature type="region of interest" description="Disordered" evidence="1">
    <location>
        <begin position="104"/>
        <end position="127"/>
    </location>
</feature>
<evidence type="ECO:0000256" key="1">
    <source>
        <dbReference type="SAM" id="MobiDB-lite"/>
    </source>
</evidence>
<sequence length="235" mass="25060">MSLFFDFERRAALKTPFVVMLYLIAALGLGAQSFNPGTPGSAAKIPGPTAQSPGPAGNVPGSAGQSTDPASRNPGSVEQVPASMLLFNIRSAFSLSPSMVKALQTRGEEKGEKLPEKSGEEVSRSQSAPTVPIAWTDALTRSLPVAAPLDLRLMGKNLIVLLQILPIALRDPVVDLFVHGQIWLTTQDNSISYRTTMQSMSILLGSRIYFYPLGADLKSGAPVAVEIKVDRLTAR</sequence>
<proteinExistence type="predicted"/>
<evidence type="ECO:0000313" key="2">
    <source>
        <dbReference type="EMBL" id="MPL65902.1"/>
    </source>
</evidence>
<reference evidence="2" key="1">
    <citation type="submission" date="2019-08" db="EMBL/GenBank/DDBJ databases">
        <authorList>
            <person name="Kucharzyk K."/>
            <person name="Murdoch R.W."/>
            <person name="Higgins S."/>
            <person name="Loffler F."/>
        </authorList>
    </citation>
    <scope>NUCLEOTIDE SEQUENCE</scope>
</reference>
<gene>
    <name evidence="2" type="ORF">SDC9_11567</name>
</gene>
<comment type="caution">
    <text evidence="2">The sequence shown here is derived from an EMBL/GenBank/DDBJ whole genome shotgun (WGS) entry which is preliminary data.</text>
</comment>
<dbReference type="AlphaFoldDB" id="A0A644TI14"/>
<feature type="compositionally biased region" description="Basic and acidic residues" evidence="1">
    <location>
        <begin position="106"/>
        <end position="123"/>
    </location>
</feature>